<name>A0AAD9JHF8_9ANNE</name>
<proteinExistence type="predicted"/>
<evidence type="ECO:0000313" key="2">
    <source>
        <dbReference type="Proteomes" id="UP001208570"/>
    </source>
</evidence>
<dbReference type="EMBL" id="JAODUP010000304">
    <property type="protein sequence ID" value="KAK2153229.1"/>
    <property type="molecule type" value="Genomic_DNA"/>
</dbReference>
<gene>
    <name evidence="1" type="ORF">LSH36_304g08030</name>
</gene>
<organism evidence="1 2">
    <name type="scientific">Paralvinella palmiformis</name>
    <dbReference type="NCBI Taxonomy" id="53620"/>
    <lineage>
        <taxon>Eukaryota</taxon>
        <taxon>Metazoa</taxon>
        <taxon>Spiralia</taxon>
        <taxon>Lophotrochozoa</taxon>
        <taxon>Annelida</taxon>
        <taxon>Polychaeta</taxon>
        <taxon>Sedentaria</taxon>
        <taxon>Canalipalpata</taxon>
        <taxon>Terebellida</taxon>
        <taxon>Terebelliformia</taxon>
        <taxon>Alvinellidae</taxon>
        <taxon>Paralvinella</taxon>
    </lineage>
</organism>
<dbReference type="AlphaFoldDB" id="A0AAD9JHF8"/>
<comment type="caution">
    <text evidence="1">The sequence shown here is derived from an EMBL/GenBank/DDBJ whole genome shotgun (WGS) entry which is preliminary data.</text>
</comment>
<dbReference type="Proteomes" id="UP001208570">
    <property type="component" value="Unassembled WGS sequence"/>
</dbReference>
<accession>A0AAD9JHF8</accession>
<keyword evidence="2" id="KW-1185">Reference proteome</keyword>
<reference evidence="1" key="1">
    <citation type="journal article" date="2023" name="Mol. Biol. Evol.">
        <title>Third-Generation Sequencing Reveals the Adaptive Role of the Epigenome in Three Deep-Sea Polychaetes.</title>
        <authorList>
            <person name="Perez M."/>
            <person name="Aroh O."/>
            <person name="Sun Y."/>
            <person name="Lan Y."/>
            <person name="Juniper S.K."/>
            <person name="Young C.R."/>
            <person name="Angers B."/>
            <person name="Qian P.Y."/>
        </authorList>
    </citation>
    <scope>NUCLEOTIDE SEQUENCE</scope>
    <source>
        <strain evidence="1">P08H-3</strain>
    </source>
</reference>
<sequence length="86" mass="9490">MRLYFMLCVFISVSSLLSLATIVSLLSSLAHNMDTVFFREDTSFERVSILLFSTKVSNLTLSASRFSDVALVSAFIDARVVINSSS</sequence>
<evidence type="ECO:0000313" key="1">
    <source>
        <dbReference type="EMBL" id="KAK2153229.1"/>
    </source>
</evidence>
<protein>
    <submittedName>
        <fullName evidence="1">Uncharacterized protein</fullName>
    </submittedName>
</protein>